<protein>
    <recommendedName>
        <fullName evidence="4">DUF308 domain-containing protein</fullName>
    </recommendedName>
</protein>
<feature type="transmembrane region" description="Helical" evidence="1">
    <location>
        <begin position="19"/>
        <end position="37"/>
    </location>
</feature>
<dbReference type="Proteomes" id="UP001499959">
    <property type="component" value="Unassembled WGS sequence"/>
</dbReference>
<organism evidence="2 3">
    <name type="scientific">Lysobacter hankyongensis</name>
    <dbReference type="NCBI Taxonomy" id="1176535"/>
    <lineage>
        <taxon>Bacteria</taxon>
        <taxon>Pseudomonadati</taxon>
        <taxon>Pseudomonadota</taxon>
        <taxon>Gammaproteobacteria</taxon>
        <taxon>Lysobacterales</taxon>
        <taxon>Lysobacteraceae</taxon>
        <taxon>Lysobacter</taxon>
    </lineage>
</organism>
<comment type="caution">
    <text evidence="2">The sequence shown here is derived from an EMBL/GenBank/DDBJ whole genome shotgun (WGS) entry which is preliminary data.</text>
</comment>
<evidence type="ECO:0008006" key="4">
    <source>
        <dbReference type="Google" id="ProtNLM"/>
    </source>
</evidence>
<feature type="transmembrane region" description="Helical" evidence="1">
    <location>
        <begin position="159"/>
        <end position="179"/>
    </location>
</feature>
<reference evidence="3" key="1">
    <citation type="journal article" date="2019" name="Int. J. Syst. Evol. Microbiol.">
        <title>The Global Catalogue of Microorganisms (GCM) 10K type strain sequencing project: providing services to taxonomists for standard genome sequencing and annotation.</title>
        <authorList>
            <consortium name="The Broad Institute Genomics Platform"/>
            <consortium name="The Broad Institute Genome Sequencing Center for Infectious Disease"/>
            <person name="Wu L."/>
            <person name="Ma J."/>
        </authorList>
    </citation>
    <scope>NUCLEOTIDE SEQUENCE [LARGE SCALE GENOMIC DNA]</scope>
    <source>
        <strain evidence="3">JCM 18204</strain>
    </source>
</reference>
<accession>A0ABP9C199</accession>
<keyword evidence="1" id="KW-1133">Transmembrane helix</keyword>
<name>A0ABP9C199_9GAMM</name>
<keyword evidence="1" id="KW-0812">Transmembrane</keyword>
<evidence type="ECO:0000256" key="1">
    <source>
        <dbReference type="SAM" id="Phobius"/>
    </source>
</evidence>
<sequence length="190" mass="20154">MPDHAASGNDRPGNRLRPFIWSAACLLLLLPAVAMQFTREVQWTTLDFVVMGAMLATACALYELGTWLSDQFAYRVGFGLATATGFLTVWVTLAVGMLGDETDAINLMFAAVLCVAAAGAVFARFRARGMAHAMFATAVAQVLAVGVALPMGFASLELALTAMFALPWLASGLLFRLAARRRETSGTASA</sequence>
<gene>
    <name evidence="2" type="ORF">GCM10023307_31110</name>
</gene>
<feature type="transmembrane region" description="Helical" evidence="1">
    <location>
        <begin position="135"/>
        <end position="153"/>
    </location>
</feature>
<evidence type="ECO:0000313" key="3">
    <source>
        <dbReference type="Proteomes" id="UP001499959"/>
    </source>
</evidence>
<dbReference type="EMBL" id="BAABJE010000017">
    <property type="protein sequence ID" value="GAA4802207.1"/>
    <property type="molecule type" value="Genomic_DNA"/>
</dbReference>
<feature type="transmembrane region" description="Helical" evidence="1">
    <location>
        <begin position="76"/>
        <end position="98"/>
    </location>
</feature>
<feature type="transmembrane region" description="Helical" evidence="1">
    <location>
        <begin position="43"/>
        <end position="64"/>
    </location>
</feature>
<dbReference type="RefSeq" id="WP_345304269.1">
    <property type="nucleotide sequence ID" value="NZ_BAABJE010000017.1"/>
</dbReference>
<evidence type="ECO:0000313" key="2">
    <source>
        <dbReference type="EMBL" id="GAA4802207.1"/>
    </source>
</evidence>
<proteinExistence type="predicted"/>
<keyword evidence="3" id="KW-1185">Reference proteome</keyword>
<feature type="transmembrane region" description="Helical" evidence="1">
    <location>
        <begin position="104"/>
        <end position="123"/>
    </location>
</feature>
<keyword evidence="1" id="KW-0472">Membrane</keyword>